<evidence type="ECO:0000313" key="2">
    <source>
        <dbReference type="EMBL" id="CAB1419998.1"/>
    </source>
</evidence>
<evidence type="ECO:0000256" key="1">
    <source>
        <dbReference type="SAM" id="MobiDB-lite"/>
    </source>
</evidence>
<evidence type="ECO:0000313" key="3">
    <source>
        <dbReference type="Proteomes" id="UP001153269"/>
    </source>
</evidence>
<proteinExistence type="predicted"/>
<feature type="region of interest" description="Disordered" evidence="1">
    <location>
        <begin position="118"/>
        <end position="141"/>
    </location>
</feature>
<reference evidence="2" key="1">
    <citation type="submission" date="2020-03" db="EMBL/GenBank/DDBJ databases">
        <authorList>
            <person name="Weist P."/>
        </authorList>
    </citation>
    <scope>NUCLEOTIDE SEQUENCE</scope>
</reference>
<keyword evidence="3" id="KW-1185">Reference proteome</keyword>
<dbReference type="AlphaFoldDB" id="A0A9N7TYH8"/>
<protein>
    <submittedName>
        <fullName evidence="2">Uncharacterized protein</fullName>
    </submittedName>
</protein>
<gene>
    <name evidence="2" type="ORF">PLEPLA_LOCUS7849</name>
</gene>
<feature type="compositionally biased region" description="Polar residues" evidence="1">
    <location>
        <begin position="62"/>
        <end position="74"/>
    </location>
</feature>
<organism evidence="2 3">
    <name type="scientific">Pleuronectes platessa</name>
    <name type="common">European plaice</name>
    <dbReference type="NCBI Taxonomy" id="8262"/>
    <lineage>
        <taxon>Eukaryota</taxon>
        <taxon>Metazoa</taxon>
        <taxon>Chordata</taxon>
        <taxon>Craniata</taxon>
        <taxon>Vertebrata</taxon>
        <taxon>Euteleostomi</taxon>
        <taxon>Actinopterygii</taxon>
        <taxon>Neopterygii</taxon>
        <taxon>Teleostei</taxon>
        <taxon>Neoteleostei</taxon>
        <taxon>Acanthomorphata</taxon>
        <taxon>Carangaria</taxon>
        <taxon>Pleuronectiformes</taxon>
        <taxon>Pleuronectoidei</taxon>
        <taxon>Pleuronectidae</taxon>
        <taxon>Pleuronectes</taxon>
    </lineage>
</organism>
<sequence length="164" mass="17854">MFVYDRLVMEWKEDEGRKLAIVFAQADSPWPANGSQHRGTLEFGSPQAPSSSNAECRPPQKNRPQLSSSPSCTAGFTPPVPSAVFQTPVELLAARAPPVLSGPLRSLIQDRARPLCSHHRRANTEQSAPSSSGGSSHGGEVEGFMKRFTMWENCVEQRSGDCLC</sequence>
<feature type="region of interest" description="Disordered" evidence="1">
    <location>
        <begin position="28"/>
        <end position="79"/>
    </location>
</feature>
<dbReference type="Proteomes" id="UP001153269">
    <property type="component" value="Unassembled WGS sequence"/>
</dbReference>
<comment type="caution">
    <text evidence="2">The sequence shown here is derived from an EMBL/GenBank/DDBJ whole genome shotgun (WGS) entry which is preliminary data.</text>
</comment>
<dbReference type="EMBL" id="CADEAL010000425">
    <property type="protein sequence ID" value="CAB1419998.1"/>
    <property type="molecule type" value="Genomic_DNA"/>
</dbReference>
<accession>A0A9N7TYH8</accession>
<name>A0A9N7TYH8_PLEPL</name>